<dbReference type="InterPro" id="IPR011545">
    <property type="entry name" value="DEAD/DEAH_box_helicase_dom"/>
</dbReference>
<dbReference type="GO" id="GO:0070478">
    <property type="term" value="P:nuclear-transcribed mRNA catabolic process, 3'-5' exonucleolytic nonsense-mediated decay"/>
    <property type="evidence" value="ECO:0007669"/>
    <property type="project" value="TreeGrafter"/>
</dbReference>
<evidence type="ECO:0000256" key="5">
    <source>
        <dbReference type="SAM" id="MobiDB-lite"/>
    </source>
</evidence>
<keyword evidence="9" id="KW-1185">Reference proteome</keyword>
<dbReference type="Gene3D" id="3.40.50.300">
    <property type="entry name" value="P-loop containing nucleotide triphosphate hydrolases"/>
    <property type="match status" value="2"/>
</dbReference>
<feature type="domain" description="Helicase C-terminal" evidence="7">
    <location>
        <begin position="248"/>
        <end position="448"/>
    </location>
</feature>
<keyword evidence="4" id="KW-0067">ATP-binding</keyword>
<dbReference type="RefSeq" id="WP_419192324.1">
    <property type="nucleotide sequence ID" value="NZ_CP036287.1"/>
</dbReference>
<dbReference type="Pfam" id="PF00271">
    <property type="entry name" value="Helicase_C"/>
    <property type="match status" value="1"/>
</dbReference>
<dbReference type="InterPro" id="IPR003593">
    <property type="entry name" value="AAA+_ATPase"/>
</dbReference>
<dbReference type="Proteomes" id="UP000316921">
    <property type="component" value="Chromosome"/>
</dbReference>
<feature type="domain" description="Helicase ATP-binding" evidence="6">
    <location>
        <begin position="19"/>
        <end position="176"/>
    </location>
</feature>
<evidence type="ECO:0000259" key="6">
    <source>
        <dbReference type="PROSITE" id="PS51192"/>
    </source>
</evidence>
<dbReference type="InterPro" id="IPR012961">
    <property type="entry name" value="Ski2/MTR4_C"/>
</dbReference>
<dbReference type="AlphaFoldDB" id="A0A518BJ48"/>
<dbReference type="KEGG" id="pbap:Pla133_20620"/>
<evidence type="ECO:0000256" key="1">
    <source>
        <dbReference type="ARBA" id="ARBA00022741"/>
    </source>
</evidence>
<dbReference type="SUPFAM" id="SSF52540">
    <property type="entry name" value="P-loop containing nucleoside triphosphate hydrolases"/>
    <property type="match status" value="1"/>
</dbReference>
<gene>
    <name evidence="8" type="ORF">Pla133_20620</name>
</gene>
<dbReference type="PANTHER" id="PTHR12131:SF1">
    <property type="entry name" value="ATP-DEPENDENT RNA HELICASE SUPV3L1, MITOCHONDRIAL-RELATED"/>
    <property type="match status" value="1"/>
</dbReference>
<evidence type="ECO:0000256" key="2">
    <source>
        <dbReference type="ARBA" id="ARBA00022801"/>
    </source>
</evidence>
<dbReference type="PANTHER" id="PTHR12131">
    <property type="entry name" value="ATP-DEPENDENT RNA AND DNA HELICASE"/>
    <property type="match status" value="1"/>
</dbReference>
<dbReference type="Pfam" id="PF08148">
    <property type="entry name" value="DSHCT"/>
    <property type="match status" value="1"/>
</dbReference>
<dbReference type="GO" id="GO:0003676">
    <property type="term" value="F:nucleic acid binding"/>
    <property type="evidence" value="ECO:0007669"/>
    <property type="project" value="InterPro"/>
</dbReference>
<feature type="region of interest" description="Disordered" evidence="5">
    <location>
        <begin position="210"/>
        <end position="242"/>
    </location>
</feature>
<dbReference type="SMART" id="SM00487">
    <property type="entry name" value="DEXDc"/>
    <property type="match status" value="1"/>
</dbReference>
<dbReference type="GO" id="GO:0005524">
    <property type="term" value="F:ATP binding"/>
    <property type="evidence" value="ECO:0007669"/>
    <property type="project" value="UniProtKB-KW"/>
</dbReference>
<evidence type="ECO:0000256" key="3">
    <source>
        <dbReference type="ARBA" id="ARBA00022806"/>
    </source>
</evidence>
<reference evidence="8 9" key="1">
    <citation type="submission" date="2019-02" db="EMBL/GenBank/DDBJ databases">
        <title>Deep-cultivation of Planctomycetes and their phenomic and genomic characterization uncovers novel biology.</title>
        <authorList>
            <person name="Wiegand S."/>
            <person name="Jogler M."/>
            <person name="Boedeker C."/>
            <person name="Pinto D."/>
            <person name="Vollmers J."/>
            <person name="Rivas-Marin E."/>
            <person name="Kohn T."/>
            <person name="Peeters S.H."/>
            <person name="Heuer A."/>
            <person name="Rast P."/>
            <person name="Oberbeckmann S."/>
            <person name="Bunk B."/>
            <person name="Jeske O."/>
            <person name="Meyerdierks A."/>
            <person name="Storesund J.E."/>
            <person name="Kallscheuer N."/>
            <person name="Luecker S."/>
            <person name="Lage O.M."/>
            <person name="Pohl T."/>
            <person name="Merkel B.J."/>
            <person name="Hornburger P."/>
            <person name="Mueller R.-W."/>
            <person name="Bruemmer F."/>
            <person name="Labrenz M."/>
            <person name="Spormann A.M."/>
            <person name="Op den Camp H."/>
            <person name="Overmann J."/>
            <person name="Amann R."/>
            <person name="Jetten M.S.M."/>
            <person name="Mascher T."/>
            <person name="Medema M.H."/>
            <person name="Devos D.P."/>
            <person name="Kaster A.-K."/>
            <person name="Ovreas L."/>
            <person name="Rohde M."/>
            <person name="Galperin M.Y."/>
            <person name="Jogler C."/>
        </authorList>
    </citation>
    <scope>NUCLEOTIDE SEQUENCE [LARGE SCALE GENOMIC DNA]</scope>
    <source>
        <strain evidence="8 9">Pla133</strain>
    </source>
</reference>
<keyword evidence="1" id="KW-0547">Nucleotide-binding</keyword>
<evidence type="ECO:0000259" key="7">
    <source>
        <dbReference type="PROSITE" id="PS51194"/>
    </source>
</evidence>
<proteinExistence type="predicted"/>
<dbReference type="PROSITE" id="PS51192">
    <property type="entry name" value="HELICASE_ATP_BIND_1"/>
    <property type="match status" value="1"/>
</dbReference>
<dbReference type="GO" id="GO:0004386">
    <property type="term" value="F:helicase activity"/>
    <property type="evidence" value="ECO:0007669"/>
    <property type="project" value="UniProtKB-KW"/>
</dbReference>
<name>A0A518BJ48_9BACT</name>
<dbReference type="PROSITE" id="PS51194">
    <property type="entry name" value="HELICASE_CTER"/>
    <property type="match status" value="1"/>
</dbReference>
<dbReference type="SMART" id="SM00382">
    <property type="entry name" value="AAA"/>
    <property type="match status" value="1"/>
</dbReference>
<evidence type="ECO:0000313" key="8">
    <source>
        <dbReference type="EMBL" id="QDU66985.1"/>
    </source>
</evidence>
<dbReference type="Gene3D" id="1.10.3380.30">
    <property type="match status" value="1"/>
</dbReference>
<sequence length="676" mass="77481">MGAPTYKGFRLSRFQLQAVEAIRAGANVLVSAPTGAGKTLVAEYAIEDAVARGKRCIYTAPIKALSNQKYRDFRDDPKIDVGLMTGDVTIHPHAQVLIMTTEILRNSIFENPAALDDVEFVIFDEVHFMDDIERGTVWEESLIFAPRAIRFVCLSATIENLDELGAWMRQLRDHELEVIRSEKRPVPLRHRFYLPDLGMFDGHKLDWAKRQARAPERGKRGKDKRGGRGGRGDWEQRRDENRRREAASFSTLLDEIQEKQLLPAMVFCFSRKDCERLALANQKRHLLDDAEYERMQGLQRELLDMFQLHDGELQGEIFRLASHGIGYHHAGMLPVHKEVVERLFTSGLLKLLFTTETFALGINMPARTAIFFGLKKFDGVNFDYLRTRDYMQMAGRAGRQGIDDEGLVVSRLEFRDLEDAPLKRLLANKPEPVNSRFRLSYSSILHLIDRIGRERLFEAWEKSFNSWQHRGGNRKARERNSREQRRLVEAHLEFLYELGYIEGEDELTAKGKIGRLLVGYELQITELLWRGALENLGAEALCVVFVALVFEERRRGEPTFVSPRLYGGVRRHIGQILTRLSAQEAHYGIPTPMKTVDWGLTPAVCAWARGASFEELEETTDATAGDLCRCFRMAIQLMRQVKRAMDPSFDLVERLDEAMAAINRDEVDARRQLELG</sequence>
<dbReference type="InterPro" id="IPR014001">
    <property type="entry name" value="Helicase_ATP-bd"/>
</dbReference>
<dbReference type="GO" id="GO:0055087">
    <property type="term" value="C:Ski complex"/>
    <property type="evidence" value="ECO:0007669"/>
    <property type="project" value="TreeGrafter"/>
</dbReference>
<keyword evidence="2" id="KW-0378">Hydrolase</keyword>
<dbReference type="InterPro" id="IPR001650">
    <property type="entry name" value="Helicase_C-like"/>
</dbReference>
<dbReference type="GO" id="GO:0016787">
    <property type="term" value="F:hydrolase activity"/>
    <property type="evidence" value="ECO:0007669"/>
    <property type="project" value="UniProtKB-KW"/>
</dbReference>
<dbReference type="CDD" id="cd18795">
    <property type="entry name" value="SF2_C_Ski2"/>
    <property type="match status" value="1"/>
</dbReference>
<dbReference type="SMART" id="SM01142">
    <property type="entry name" value="DSHCT"/>
    <property type="match status" value="1"/>
</dbReference>
<dbReference type="EMBL" id="CP036287">
    <property type="protein sequence ID" value="QDU66985.1"/>
    <property type="molecule type" value="Genomic_DNA"/>
</dbReference>
<accession>A0A518BJ48</accession>
<keyword evidence="3 8" id="KW-0347">Helicase</keyword>
<evidence type="ECO:0000313" key="9">
    <source>
        <dbReference type="Proteomes" id="UP000316921"/>
    </source>
</evidence>
<protein>
    <submittedName>
        <fullName evidence="8">Ski2-like helicase</fullName>
    </submittedName>
</protein>
<evidence type="ECO:0000256" key="4">
    <source>
        <dbReference type="ARBA" id="ARBA00022840"/>
    </source>
</evidence>
<dbReference type="SMART" id="SM00490">
    <property type="entry name" value="HELICc"/>
    <property type="match status" value="1"/>
</dbReference>
<dbReference type="Pfam" id="PF00270">
    <property type="entry name" value="DEAD"/>
    <property type="match status" value="1"/>
</dbReference>
<organism evidence="8 9">
    <name type="scientific">Engelhardtia mirabilis</name>
    <dbReference type="NCBI Taxonomy" id="2528011"/>
    <lineage>
        <taxon>Bacteria</taxon>
        <taxon>Pseudomonadati</taxon>
        <taxon>Planctomycetota</taxon>
        <taxon>Planctomycetia</taxon>
        <taxon>Planctomycetia incertae sedis</taxon>
        <taxon>Engelhardtia</taxon>
    </lineage>
</organism>
<dbReference type="InterPro" id="IPR027417">
    <property type="entry name" value="P-loop_NTPase"/>
</dbReference>
<dbReference type="InterPro" id="IPR050699">
    <property type="entry name" value="RNA-DNA_Helicase"/>
</dbReference>